<evidence type="ECO:0000256" key="2">
    <source>
        <dbReference type="SAM" id="SignalP"/>
    </source>
</evidence>
<feature type="compositionally biased region" description="Polar residues" evidence="1">
    <location>
        <begin position="316"/>
        <end position="326"/>
    </location>
</feature>
<organism evidence="3 4">
    <name type="scientific">Chlamydomonas schloesseri</name>
    <dbReference type="NCBI Taxonomy" id="2026947"/>
    <lineage>
        <taxon>Eukaryota</taxon>
        <taxon>Viridiplantae</taxon>
        <taxon>Chlorophyta</taxon>
        <taxon>core chlorophytes</taxon>
        <taxon>Chlorophyceae</taxon>
        <taxon>CS clade</taxon>
        <taxon>Chlamydomonadales</taxon>
        <taxon>Chlamydomonadaceae</taxon>
        <taxon>Chlamydomonas</taxon>
    </lineage>
</organism>
<dbReference type="Proteomes" id="UP000613740">
    <property type="component" value="Unassembled WGS sequence"/>
</dbReference>
<gene>
    <name evidence="3" type="ORF">HYH02_011644</name>
</gene>
<evidence type="ECO:0000313" key="3">
    <source>
        <dbReference type="EMBL" id="KAG2436137.1"/>
    </source>
</evidence>
<keyword evidence="2" id="KW-0732">Signal</keyword>
<protein>
    <recommendedName>
        <fullName evidence="5">Kazal-like domain-containing protein</fullName>
    </recommendedName>
</protein>
<evidence type="ECO:0000256" key="1">
    <source>
        <dbReference type="SAM" id="MobiDB-lite"/>
    </source>
</evidence>
<reference evidence="3" key="1">
    <citation type="journal article" date="2020" name="bioRxiv">
        <title>Comparative genomics of Chlamydomonas.</title>
        <authorList>
            <person name="Craig R.J."/>
            <person name="Hasan A.R."/>
            <person name="Ness R.W."/>
            <person name="Keightley P.D."/>
        </authorList>
    </citation>
    <scope>NUCLEOTIDE SEQUENCE</scope>
    <source>
        <strain evidence="3">CCAP 11/173</strain>
    </source>
</reference>
<name>A0A835W0J6_9CHLO</name>
<comment type="caution">
    <text evidence="3">The sequence shown here is derived from an EMBL/GenBank/DDBJ whole genome shotgun (WGS) entry which is preliminary data.</text>
</comment>
<dbReference type="EMBL" id="JAEHOD010000050">
    <property type="protein sequence ID" value="KAG2436137.1"/>
    <property type="molecule type" value="Genomic_DNA"/>
</dbReference>
<dbReference type="OrthoDB" id="542940at2759"/>
<keyword evidence="4" id="KW-1185">Reference proteome</keyword>
<accession>A0A835W0J6</accession>
<sequence length="326" mass="32877">MTPIVVLATLSVLLVGLISAVAQDTDALAACVAKCGTTYEPVCAGGETYANRCVAKCWNTKDRSITGGRCPGELNPTAGCISTARCSADPCERSFCGSLPAGAVCFPNYCGTVRQNGVTVGTCGAMWVDPATAKLVECTNPFSSCGGKASCPLDPCAGGLVPQPQDTCQPDPATATCLTNTCGASLTYQGVAVTPCDGLWLDNASGAPLSGCGKQSYNISSITECNPGVPVPSCAVFNVNGDPYGGPCDGATCPGYPNPNAVCVQRTCGEAVYRGTVLQPCGVYWYDSKSGNLVTCGTTTASTTTANTATGGRSSLQQRASGTGGA</sequence>
<proteinExistence type="predicted"/>
<feature type="chain" id="PRO_5032883528" description="Kazal-like domain-containing protein" evidence="2">
    <location>
        <begin position="23"/>
        <end position="326"/>
    </location>
</feature>
<dbReference type="AlphaFoldDB" id="A0A835W0J6"/>
<evidence type="ECO:0000313" key="4">
    <source>
        <dbReference type="Proteomes" id="UP000613740"/>
    </source>
</evidence>
<feature type="region of interest" description="Disordered" evidence="1">
    <location>
        <begin position="307"/>
        <end position="326"/>
    </location>
</feature>
<evidence type="ECO:0008006" key="5">
    <source>
        <dbReference type="Google" id="ProtNLM"/>
    </source>
</evidence>
<feature type="signal peptide" evidence="2">
    <location>
        <begin position="1"/>
        <end position="22"/>
    </location>
</feature>